<dbReference type="EMBL" id="BBNU01000010">
    <property type="protein sequence ID" value="GAL80357.1"/>
    <property type="molecule type" value="Genomic_DNA"/>
</dbReference>
<dbReference type="Proteomes" id="UP000029643">
    <property type="component" value="Unassembled WGS sequence"/>
</dbReference>
<sequence length="125" mass="14403">MYVPTIIPHAELVAPEAVLAKYRGKYAPEKVFEGTDDGPEYRLGFYESQTESHAAFVAMIEIMDNQVGEIMDKVKELVLRTILLLFLLRIMDLILKVEPIQNILIVTDLLKVLKEIYMKVEFVFQ</sequence>
<reference evidence="1 2" key="1">
    <citation type="journal article" date="2014" name="Genome Announc.">
        <title>Draft Genome Sequences of Marine Flavobacterium Algibacter lectus Strains SS8 and NR4.</title>
        <authorList>
            <person name="Takatani N."/>
            <person name="Nakanishi M."/>
            <person name="Meirelles P."/>
            <person name="Mino S."/>
            <person name="Suda W."/>
            <person name="Oshima K."/>
            <person name="Hattori M."/>
            <person name="Ohkuma M."/>
            <person name="Hosokawa M."/>
            <person name="Miyashita K."/>
            <person name="Thompson F.L."/>
            <person name="Niwa A."/>
            <person name="Sawabe T."/>
            <person name="Sawabe T."/>
        </authorList>
    </citation>
    <scope>NUCLEOTIDE SEQUENCE [LARGE SCALE GENOMIC DNA]</scope>
    <source>
        <strain evidence="2">JCM19274</strain>
    </source>
</reference>
<protein>
    <submittedName>
        <fullName evidence="1">Arylsulfatase</fullName>
        <ecNumber evidence="1">3.1.6.1</ecNumber>
    </submittedName>
</protein>
<proteinExistence type="predicted"/>
<dbReference type="InterPro" id="IPR017850">
    <property type="entry name" value="Alkaline_phosphatase_core_sf"/>
</dbReference>
<accession>A0A090X5Y8</accession>
<dbReference type="AlphaFoldDB" id="A0A090X5Y8"/>
<dbReference type="SUPFAM" id="SSF53649">
    <property type="entry name" value="Alkaline phosphatase-like"/>
    <property type="match status" value="1"/>
</dbReference>
<dbReference type="EC" id="3.1.6.1" evidence="1"/>
<gene>
    <name evidence="1" type="ORF">JCM19274_647</name>
</gene>
<evidence type="ECO:0000313" key="2">
    <source>
        <dbReference type="Proteomes" id="UP000029643"/>
    </source>
</evidence>
<dbReference type="Gene3D" id="3.40.720.10">
    <property type="entry name" value="Alkaline Phosphatase, subunit A"/>
    <property type="match status" value="1"/>
</dbReference>
<comment type="caution">
    <text evidence="1">The sequence shown here is derived from an EMBL/GenBank/DDBJ whole genome shotgun (WGS) entry which is preliminary data.</text>
</comment>
<organism evidence="1 2">
    <name type="scientific">Algibacter lectus</name>
    <dbReference type="NCBI Taxonomy" id="221126"/>
    <lineage>
        <taxon>Bacteria</taxon>
        <taxon>Pseudomonadati</taxon>
        <taxon>Bacteroidota</taxon>
        <taxon>Flavobacteriia</taxon>
        <taxon>Flavobacteriales</taxon>
        <taxon>Flavobacteriaceae</taxon>
        <taxon>Algibacter</taxon>
    </lineage>
</organism>
<dbReference type="GO" id="GO:0004065">
    <property type="term" value="F:arylsulfatase activity"/>
    <property type="evidence" value="ECO:0007669"/>
    <property type="project" value="UniProtKB-EC"/>
</dbReference>
<keyword evidence="1" id="KW-0378">Hydrolase</keyword>
<evidence type="ECO:0000313" key="1">
    <source>
        <dbReference type="EMBL" id="GAL80357.1"/>
    </source>
</evidence>
<name>A0A090X5Y8_9FLAO</name>